<dbReference type="InterPro" id="IPR009030">
    <property type="entry name" value="Growth_fac_rcpt_cys_sf"/>
</dbReference>
<dbReference type="VEuPathDB" id="TrichDB:TRFO_40845"/>
<feature type="transmembrane region" description="Helical" evidence="1">
    <location>
        <begin position="1910"/>
        <end position="1930"/>
    </location>
</feature>
<evidence type="ECO:0000313" key="3">
    <source>
        <dbReference type="EMBL" id="OHS92833.1"/>
    </source>
</evidence>
<dbReference type="Gene3D" id="2.10.50.10">
    <property type="entry name" value="Tumor Necrosis Factor Receptor, subunit A, domain 2"/>
    <property type="match status" value="1"/>
</dbReference>
<feature type="transmembrane region" description="Helical" evidence="1">
    <location>
        <begin position="1936"/>
        <end position="1952"/>
    </location>
</feature>
<feature type="transmembrane region" description="Helical" evidence="1">
    <location>
        <begin position="1860"/>
        <end position="1884"/>
    </location>
</feature>
<keyword evidence="4" id="KW-1185">Reference proteome</keyword>
<dbReference type="Pfam" id="PF07699">
    <property type="entry name" value="Ephrin_rec_like"/>
    <property type="match status" value="1"/>
</dbReference>
<name>A0A1J4J245_9EUKA</name>
<dbReference type="SUPFAM" id="SSF57184">
    <property type="entry name" value="Growth factor receptor domain"/>
    <property type="match status" value="1"/>
</dbReference>
<dbReference type="RefSeq" id="XP_068345970.1">
    <property type="nucleotide sequence ID" value="XM_068513433.1"/>
</dbReference>
<dbReference type="GeneID" id="94848137"/>
<comment type="caution">
    <text evidence="3">The sequence shown here is derived from an EMBL/GenBank/DDBJ whole genome shotgun (WGS) entry which is preliminary data.</text>
</comment>
<feature type="transmembrane region" description="Helical" evidence="1">
    <location>
        <begin position="7"/>
        <end position="27"/>
    </location>
</feature>
<protein>
    <recommendedName>
        <fullName evidence="2">Tyrosine-protein kinase ephrin type A/B receptor-like domain-containing protein</fullName>
    </recommendedName>
</protein>
<evidence type="ECO:0000256" key="1">
    <source>
        <dbReference type="SAM" id="Phobius"/>
    </source>
</evidence>
<dbReference type="PANTHER" id="PTHR46967">
    <property type="entry name" value="INSULIN-LIKE GROWTH FACTOR BINDING PROTEIN,N-TERMINAL"/>
    <property type="match status" value="1"/>
</dbReference>
<keyword evidence="1" id="KW-0812">Transmembrane</keyword>
<accession>A0A1J4J245</accession>
<dbReference type="EMBL" id="MLAK01001462">
    <property type="protein sequence ID" value="OHS92833.1"/>
    <property type="molecule type" value="Genomic_DNA"/>
</dbReference>
<organism evidence="3 4">
    <name type="scientific">Tritrichomonas foetus</name>
    <dbReference type="NCBI Taxonomy" id="1144522"/>
    <lineage>
        <taxon>Eukaryota</taxon>
        <taxon>Metamonada</taxon>
        <taxon>Parabasalia</taxon>
        <taxon>Tritrichomonadida</taxon>
        <taxon>Tritrichomonadidae</taxon>
        <taxon>Tritrichomonas</taxon>
    </lineage>
</organism>
<feature type="transmembrane region" description="Helical" evidence="1">
    <location>
        <begin position="1683"/>
        <end position="1701"/>
    </location>
</feature>
<proteinExistence type="predicted"/>
<sequence>MNLISETFQIFQFIMFFLFLPFFTFSFTSEYDDDLLIVTFTKSEIVPSFFHDGPIKFVGQSFHVIQTNVISAANYIEIDSIILACDSYILKNASETNYYTSNRPYFFIMSQIQISSMTENTIFIPLFSHSFDISLVLSNGTFVIKDTVKIVESYQLENAVLLACNEDLFEIFLYNITGFNSLVVVSVPFIGFNSINGDIELRCNNSLTFLSFTEASSFNILRFPEGCSGLNGELKINELFINSSFQFDSSTLISKNSYIYNSLISSGTDSLIIFENQVEFIDTIFQNSVIAKFLGKVDGVFSSVYSAVHLASNLIYMSNIHFQSSKLIIESQIDNIDIIDNIEEITFMGEDYNYSVQLNSLIQVNVLGSPLFLHLVCIDFDELYFYTNISNNCPIAVTTVNDIYCVYFIEQIQFSPIMFDSIEVEYLEVRFFSNASCSSFHYFDSVAIYDYKVGSPIIQDCGDNAAIMLYNVTEFPTYHTTIPSMILVSCNVTINDDNISCKIETFMDCTILIRVAEIIIIESYFLDIQTEGEVISFIGECIINSFSGNSQFIFNEQSLVSFEYIETAFFDAVFSENASININICASNAFSLKMNENTLLNIQKLENNMASFYIIGNGSIKIPIEEFGNNFKLSDFYGSLYLRNVNSCLFDQVNFDTNKFLYKISFNNSELSFDSSNVEIQKIEFWNSNVYPQSDFTVEEISLSNSLISGGNINLKCKYINFRGSCHIIGSNIHVYNSFNSLFTTHFNVGYTEVYIILSDFRVGGFNHFIFGDNGADGNFTFYGKIVFVRDTFYHMSNNQYFFANIIFEENVSLDNSFEIPIDQTNADQFCFSCNSSFISATLINESIYTTCSKRLIEIDPFLFREYDCYTENSGGTLICPKMFFEYDFDPVTKTGKRQSTISVLAVEESYYEFDGIVLSINDFQAGNVEVNLQNDCNITINDRTTATFDHLSLSNNSNFSLYLMNLQYSFVKLTDNSFLTIFNSNEISINFINEIYIENSTIYGHSNSPIVVNVGYFTMKNGDIHSLSLNLFSDTSFYNELILSNTIISADSQISTTYYNISFLGDHESYIYLENNAYFFGNTIIEGSFVINNNDAVFDLSMAYNDIIRLGGITLNCTIFFPETAILILIGGSRNATINENANFVPRNIPIKMKNNVTLISFYLTESLQNENGTVTFVNYINPINFSLSGSGVFDFQDKLIRINHSLTISNSRLLFQDDLYLLKASIFTGFFKLSGLNHSIIYSNNQIIFDDFSCYGSNIANIHANKVLIKSSNSIESFTQSLQYKNNWENINFYVYQEFIVNNSMLEIDLFNNSIFLTNCNVFLYSGSIVNISTFYLNNCSYYSFNDFINCYDCKISNSKFYNIVNQINCLRMEIESTHINGYFSISNIEYFTGKDVFIYFETRNLNYPIFYLENQKSLNLTIAIVDDFGRISNTSIPIVYIGTPTSRLPRISVGNTENIYQYNIKNDIYYIDFFRCENGEYYDNSSQKCVKCLNGHYCQYDSISKCPEGTFNEIEGSSECIPCPIGYYTNEEGQLACNECPENFTTAYLSSKSFSDCICQEGFSFNNSLNTCTECPYGYRCNILNMNYNETHIDNGLYLDEFGGIHYCLSVQSCIDGQCAENLEGISCAKCIHGFFHITINRCKKCPRGSKGFIAVILIAIIFHFSIFIIAFYKYDRVSMHLIIFYQFTQSFLALFYLNYPWPDEFGVIAIIFETINLNFQQLNNCIADEEVWLQGVVFLLINIILLIVFIIAVIVSVINKKKVKEILIKPQVKTVHDLDDLADFFINDGTQRNLTDNVVPSDYYFYSMKVIKFIISYFYATFGIQFRWLLISTVIYDNALMIYSYILVDSVEYQKYTLLPILNGIFLIGYFVIFVIMFYYMKYKRTLIEFYSIFGNIVSNIKFESYNYPIFMFVKIVLYNMAVFGFFDLSEALYVVVILIAICFSYHLHKKPFFDNRLNIIQTINISFELMMTIMGLIIFLNQNDFVERIILIVFNIVVTFCVCVLVFLIYDTFKHIKEKYIEEADIISQDVSFQTNPDHIIIMSKNKMISYIRNDFDLHPIIKWYIHQTSPKKLEKLVLIISKTLNDEAILQSTDAEIMVDFQALCDQINEIFLKYQKLIHSSIMSQDIEACMRSQKFLTGVQAVLANKKLSRHWINK</sequence>
<dbReference type="CDD" id="cd00185">
    <property type="entry name" value="TNFRSF"/>
    <property type="match status" value="1"/>
</dbReference>
<feature type="domain" description="Tyrosine-protein kinase ephrin type A/B receptor-like" evidence="2">
    <location>
        <begin position="1512"/>
        <end position="1560"/>
    </location>
</feature>
<dbReference type="InterPro" id="IPR011641">
    <property type="entry name" value="Tyr-kin_ephrin_A/B_rcpt-like"/>
</dbReference>
<evidence type="ECO:0000313" key="4">
    <source>
        <dbReference type="Proteomes" id="UP000179807"/>
    </source>
</evidence>
<dbReference type="SMART" id="SM01411">
    <property type="entry name" value="Ephrin_rec_like"/>
    <property type="match status" value="3"/>
</dbReference>
<feature type="transmembrane region" description="Helical" evidence="1">
    <location>
        <begin position="1964"/>
        <end position="1984"/>
    </location>
</feature>
<gene>
    <name evidence="3" type="ORF">TRFO_40845</name>
</gene>
<reference evidence="3" key="1">
    <citation type="submission" date="2016-10" db="EMBL/GenBank/DDBJ databases">
        <authorList>
            <person name="Benchimol M."/>
            <person name="Almeida L.G."/>
            <person name="Vasconcelos A.T."/>
            <person name="Perreira-Neves A."/>
            <person name="Rosa I.A."/>
            <person name="Tasca T."/>
            <person name="Bogo M.R."/>
            <person name="de Souza W."/>
        </authorList>
    </citation>
    <scope>NUCLEOTIDE SEQUENCE [LARGE SCALE GENOMIC DNA]</scope>
    <source>
        <strain evidence="3">K</strain>
    </source>
</reference>
<feature type="transmembrane region" description="Helical" evidence="1">
    <location>
        <begin position="1990"/>
        <end position="2015"/>
    </location>
</feature>
<feature type="transmembrane region" description="Helical" evidence="1">
    <location>
        <begin position="1740"/>
        <end position="1762"/>
    </location>
</feature>
<feature type="transmembrane region" description="Helical" evidence="1">
    <location>
        <begin position="1655"/>
        <end position="1676"/>
    </location>
</feature>
<keyword evidence="1" id="KW-0472">Membrane</keyword>
<dbReference type="PANTHER" id="PTHR46967:SF1">
    <property type="entry name" value="KERATIN-ASSOCIATED PROTEIN 16-1-LIKE"/>
    <property type="match status" value="1"/>
</dbReference>
<keyword evidence="1" id="KW-1133">Transmembrane helix</keyword>
<evidence type="ECO:0000259" key="2">
    <source>
        <dbReference type="Pfam" id="PF07699"/>
    </source>
</evidence>
<feature type="transmembrane region" description="Helical" evidence="1">
    <location>
        <begin position="1818"/>
        <end position="1840"/>
    </location>
</feature>
<dbReference type="Proteomes" id="UP000179807">
    <property type="component" value="Unassembled WGS sequence"/>
</dbReference>
<dbReference type="OrthoDB" id="439917at2759"/>